<protein>
    <submittedName>
        <fullName evidence="1">Uncharacterized protein</fullName>
    </submittedName>
</protein>
<comment type="caution">
    <text evidence="1">The sequence shown here is derived from an EMBL/GenBank/DDBJ whole genome shotgun (WGS) entry which is preliminary data.</text>
</comment>
<dbReference type="EMBL" id="MQMG01000007">
    <property type="protein sequence ID" value="OKO95479.1"/>
    <property type="molecule type" value="Genomic_DNA"/>
</dbReference>
<dbReference type="AlphaFoldDB" id="A0A1Q5T5G1"/>
<dbReference type="Proteomes" id="UP000186030">
    <property type="component" value="Unassembled WGS sequence"/>
</dbReference>
<accession>A0A1Q5T5G1</accession>
<organism evidence="1 2">
    <name type="scientific">Geobacillus proteiniphilus</name>
    <dbReference type="NCBI Taxonomy" id="860353"/>
    <lineage>
        <taxon>Bacteria</taxon>
        <taxon>Bacillati</taxon>
        <taxon>Bacillota</taxon>
        <taxon>Bacilli</taxon>
        <taxon>Bacillales</taxon>
        <taxon>Anoxybacillaceae</taxon>
        <taxon>Geobacillus</taxon>
    </lineage>
</organism>
<evidence type="ECO:0000313" key="2">
    <source>
        <dbReference type="Proteomes" id="UP000186030"/>
    </source>
</evidence>
<proteinExistence type="predicted"/>
<evidence type="ECO:0000313" key="1">
    <source>
        <dbReference type="EMBL" id="OKO95479.1"/>
    </source>
</evidence>
<reference evidence="2" key="2">
    <citation type="submission" date="2017-01" db="EMBL/GenBank/DDBJ databases">
        <title>Genome sequencing and annotation of Geobacillus sp. 1017, a Hydrocarbon-Oxidizing Thermophilic Bacterium Isolated from a Heavy Oil Reservoir (China).</title>
        <authorList>
            <person name="Kadnikov V.V."/>
            <person name="Mardanov A.V."/>
            <person name="Poltaraus A.B."/>
            <person name="Sokolova D.S."/>
            <person name="Semenova E.M."/>
            <person name="Ravin N.V."/>
            <person name="Tourova T.P."/>
            <person name="Nazina T.N."/>
        </authorList>
    </citation>
    <scope>NUCLEOTIDE SEQUENCE [LARGE SCALE GENOMIC DNA]</scope>
    <source>
        <strain evidence="2">1017</strain>
    </source>
</reference>
<gene>
    <name evidence="1" type="ORF">BRO54_0914</name>
</gene>
<name>A0A1Q5T5G1_9BACL</name>
<reference evidence="1 2" key="1">
    <citation type="submission" date="2016-11" db="EMBL/GenBank/DDBJ databases">
        <authorList>
            <person name="Kadnikov V."/>
            <person name="Nazina T."/>
        </authorList>
    </citation>
    <scope>NUCLEOTIDE SEQUENCE [LARGE SCALE GENOMIC DNA]</scope>
    <source>
        <strain evidence="1 2">1017</strain>
    </source>
</reference>
<sequence>MFKLLEDYHGSITRIQSPDQKKTAKRFLKKALRSFLLSPVIKLKISFK</sequence>